<name>A0A9P1H354_9PEZI</name>
<feature type="domain" description="Alpha-L-arabinofuranosidase 1 catalytic" evidence="1">
    <location>
        <begin position="258"/>
        <end position="464"/>
    </location>
</feature>
<dbReference type="InterPro" id="IPR017853">
    <property type="entry name" value="GH"/>
</dbReference>
<evidence type="ECO:0000313" key="3">
    <source>
        <dbReference type="Proteomes" id="UP000838763"/>
    </source>
</evidence>
<dbReference type="Proteomes" id="UP000838763">
    <property type="component" value="Unassembled WGS sequence"/>
</dbReference>
<accession>A0A9P1H354</accession>
<evidence type="ECO:0000313" key="2">
    <source>
        <dbReference type="EMBL" id="CAI4214744.1"/>
    </source>
</evidence>
<dbReference type="EMBL" id="CALLCH030000012">
    <property type="protein sequence ID" value="CAI4214744.1"/>
    <property type="molecule type" value="Genomic_DNA"/>
</dbReference>
<dbReference type="Pfam" id="PF22848">
    <property type="entry name" value="ASD1_dom"/>
    <property type="match status" value="1"/>
</dbReference>
<reference evidence="2" key="1">
    <citation type="submission" date="2022-11" db="EMBL/GenBank/DDBJ databases">
        <authorList>
            <person name="Scott C."/>
            <person name="Bruce N."/>
        </authorList>
    </citation>
    <scope>NUCLEOTIDE SEQUENCE</scope>
</reference>
<keyword evidence="3" id="KW-1185">Reference proteome</keyword>
<dbReference type="AlphaFoldDB" id="A0A9P1H354"/>
<dbReference type="Gene3D" id="3.20.20.80">
    <property type="entry name" value="Glycosidases"/>
    <property type="match status" value="1"/>
</dbReference>
<dbReference type="GO" id="GO:0046556">
    <property type="term" value="F:alpha-L-arabinofuranosidase activity"/>
    <property type="evidence" value="ECO:0007669"/>
    <property type="project" value="TreeGrafter"/>
</dbReference>
<evidence type="ECO:0000259" key="1">
    <source>
        <dbReference type="Pfam" id="PF22848"/>
    </source>
</evidence>
<gene>
    <name evidence="2" type="ORF">PPNO1_LOCUS4474</name>
</gene>
<proteinExistence type="predicted"/>
<organism evidence="2 3">
    <name type="scientific">Parascedosporium putredinis</name>
    <dbReference type="NCBI Taxonomy" id="1442378"/>
    <lineage>
        <taxon>Eukaryota</taxon>
        <taxon>Fungi</taxon>
        <taxon>Dikarya</taxon>
        <taxon>Ascomycota</taxon>
        <taxon>Pezizomycotina</taxon>
        <taxon>Sordariomycetes</taxon>
        <taxon>Hypocreomycetidae</taxon>
        <taxon>Microascales</taxon>
        <taxon>Microascaceae</taxon>
        <taxon>Parascedosporium</taxon>
    </lineage>
</organism>
<dbReference type="PANTHER" id="PTHR31776:SF0">
    <property type="entry name" value="ALPHA-L-ARABINOFURANOSIDASE 1"/>
    <property type="match status" value="1"/>
</dbReference>
<dbReference type="PANTHER" id="PTHR31776">
    <property type="entry name" value="ALPHA-L-ARABINOFURANOSIDASE 1"/>
    <property type="match status" value="1"/>
</dbReference>
<sequence>MVRLQTGGKISRHHAQHFSDLCFTGAISGTIHTSIKLAYPRKERRTMPRLLQSLLLAAACAISAVSAVDISVKATGGNVTSGHQYGFLHEDINNSGDGGVYGELIRNRAFQYGKRFPVSLDGWSPVNEASLKLNRLDDPLSEQLPVSLSVAVGDAEGPVGFSNDGYWGIDVKKQKYTGSFWVRGAYEGAFTASLRSALNDDVFGSVEIESKSVSDDWVEHEVELIPDTDAPNTNNTFTVTFDPAGRKNGLRLDIAEALEGLHPTFFRFPGGNMLEGDDIDNWWDWKDSLGPLRYRKGFQNTWGYEMTNGLGLMEYLLWAEDMGMEMIVGVFGGLALDGYVVPEDELQPYIDDALNQIEFIRGPANSTWGAKRAELGHPEPFPLHYVEVGNEDWLAGYPGGWDSYQKYRFPMFLKAINEAYSDITVIASGATTDGYQIPEPGIGDYHPYRKPDNFLEEFNLFDNQPIPHVIGEVSSTHPNGGLGWDGPLAPWPWWIGSVGGAIGLVSYERNADRIYGTFTHPSSVT</sequence>
<dbReference type="InterPro" id="IPR051563">
    <property type="entry name" value="Glycosyl_Hydrolase_51"/>
</dbReference>
<dbReference type="OrthoDB" id="406864at2759"/>
<comment type="caution">
    <text evidence="2">The sequence shown here is derived from an EMBL/GenBank/DDBJ whole genome shotgun (WGS) entry which is preliminary data.</text>
</comment>
<protein>
    <recommendedName>
        <fullName evidence="1">Alpha-L-arabinofuranosidase 1 catalytic domain-containing protein</fullName>
    </recommendedName>
</protein>
<dbReference type="InterPro" id="IPR055235">
    <property type="entry name" value="ASD1_cat"/>
</dbReference>
<dbReference type="SUPFAM" id="SSF51445">
    <property type="entry name" value="(Trans)glycosidases"/>
    <property type="match status" value="1"/>
</dbReference>